<name>A0ABN2N0F1_9PSEU</name>
<comment type="caution">
    <text evidence="1">The sequence shown here is derived from an EMBL/GenBank/DDBJ whole genome shotgun (WGS) entry which is preliminary data.</text>
</comment>
<evidence type="ECO:0008006" key="3">
    <source>
        <dbReference type="Google" id="ProtNLM"/>
    </source>
</evidence>
<accession>A0ABN2N0F1</accession>
<evidence type="ECO:0000313" key="1">
    <source>
        <dbReference type="EMBL" id="GAA1844324.1"/>
    </source>
</evidence>
<dbReference type="Proteomes" id="UP001500449">
    <property type="component" value="Unassembled WGS sequence"/>
</dbReference>
<dbReference type="EMBL" id="BAAAQK010000005">
    <property type="protein sequence ID" value="GAA1844324.1"/>
    <property type="molecule type" value="Genomic_DNA"/>
</dbReference>
<evidence type="ECO:0000313" key="2">
    <source>
        <dbReference type="Proteomes" id="UP001500449"/>
    </source>
</evidence>
<dbReference type="SUPFAM" id="SSF54637">
    <property type="entry name" value="Thioesterase/thiol ester dehydrase-isomerase"/>
    <property type="match status" value="1"/>
</dbReference>
<organism evidence="1 2">
    <name type="scientific">Pseudonocardia ailaonensis</name>
    <dbReference type="NCBI Taxonomy" id="367279"/>
    <lineage>
        <taxon>Bacteria</taxon>
        <taxon>Bacillati</taxon>
        <taxon>Actinomycetota</taxon>
        <taxon>Actinomycetes</taxon>
        <taxon>Pseudonocardiales</taxon>
        <taxon>Pseudonocardiaceae</taxon>
        <taxon>Pseudonocardia</taxon>
    </lineage>
</organism>
<keyword evidence="2" id="KW-1185">Reference proteome</keyword>
<dbReference type="InterPro" id="IPR029069">
    <property type="entry name" value="HotDog_dom_sf"/>
</dbReference>
<reference evidence="1 2" key="1">
    <citation type="journal article" date="2019" name="Int. J. Syst. Evol. Microbiol.">
        <title>The Global Catalogue of Microorganisms (GCM) 10K type strain sequencing project: providing services to taxonomists for standard genome sequencing and annotation.</title>
        <authorList>
            <consortium name="The Broad Institute Genomics Platform"/>
            <consortium name="The Broad Institute Genome Sequencing Center for Infectious Disease"/>
            <person name="Wu L."/>
            <person name="Ma J."/>
        </authorList>
    </citation>
    <scope>NUCLEOTIDE SEQUENCE [LARGE SCALE GENOMIC DNA]</scope>
    <source>
        <strain evidence="1 2">JCM 16009</strain>
    </source>
</reference>
<sequence length="293" mass="31547">MVRDIRELTDQPEAYAEELTRRWSGLLSYRYIGRHFDSMDEGEENGTVPVRRDMRNPAGGLLVAPISIASPEGGLLTDLTSVPNPVVHSCHIVDPGHDVRSFEVRRSEDLRTGRRLAYSRSVIVDADAPDRVLAVTEGQGAIIGVPPAGLQRMPGAPLVIEDSPDLPPLSEAFGVLRRPTGEWALPELTVDVASPDAALHIGPQHVLLETAAMDAASAALGGPVQLRSWHVMFLARGKHGPFRVECEPATGTGSMVGVRMTLHDEGADDVRITSVSALFEAGARLSAYRTTGR</sequence>
<proteinExistence type="predicted"/>
<protein>
    <recommendedName>
        <fullName evidence="3">A-factor biosynthesis hotdog domain-containing protein</fullName>
    </recommendedName>
</protein>
<gene>
    <name evidence="1" type="ORF">GCM10009836_24690</name>
</gene>